<dbReference type="Proteomes" id="UP000003165">
    <property type="component" value="Unassembled WGS sequence"/>
</dbReference>
<protein>
    <submittedName>
        <fullName evidence="3">MoaF</fullName>
    </submittedName>
</protein>
<evidence type="ECO:0000259" key="2">
    <source>
        <dbReference type="Pfam" id="PF17409"/>
    </source>
</evidence>
<dbReference type="Pfam" id="PF10703">
    <property type="entry name" value="MoaF"/>
    <property type="match status" value="1"/>
</dbReference>
<dbReference type="InterPro" id="IPR035348">
    <property type="entry name" value="MoaF_C"/>
</dbReference>
<name>B9Z426_9NEIS</name>
<keyword evidence="4" id="KW-1185">Reference proteome</keyword>
<dbReference type="AlphaFoldDB" id="B9Z426"/>
<gene>
    <name evidence="3" type="ORF">FuraDRAFT_2111</name>
</gene>
<dbReference type="InterPro" id="IPR012674">
    <property type="entry name" value="Calycin"/>
</dbReference>
<evidence type="ECO:0000313" key="3">
    <source>
        <dbReference type="EMBL" id="EEG08603.1"/>
    </source>
</evidence>
<reference evidence="3 4" key="1">
    <citation type="submission" date="2009-02" db="EMBL/GenBank/DDBJ databases">
        <title>Sequencing of the draft genome and assembly of Lutiella nitroferrum 2002.</title>
        <authorList>
            <consortium name="US DOE Joint Genome Institute (JGI-PGF)"/>
            <person name="Lucas S."/>
            <person name="Copeland A."/>
            <person name="Lapidus A."/>
            <person name="Glavina del Rio T."/>
            <person name="Tice H."/>
            <person name="Bruce D."/>
            <person name="Goodwin L."/>
            <person name="Pitluck S."/>
            <person name="Larimer F."/>
            <person name="Land M.L."/>
            <person name="Hauser L."/>
            <person name="Coates J.D."/>
        </authorList>
    </citation>
    <scope>NUCLEOTIDE SEQUENCE [LARGE SCALE GENOMIC DNA]</scope>
    <source>
        <strain evidence="3 4">2002</strain>
    </source>
</reference>
<dbReference type="eggNOG" id="ENOG502ZAQM">
    <property type="taxonomic scope" value="Bacteria"/>
</dbReference>
<feature type="domain" description="Molybdenum cofactor biosynthesis protein F N-terminal" evidence="1">
    <location>
        <begin position="7"/>
        <end position="116"/>
    </location>
</feature>
<dbReference type="Pfam" id="PF17409">
    <property type="entry name" value="MoaF_C"/>
    <property type="match status" value="1"/>
</dbReference>
<evidence type="ECO:0000313" key="4">
    <source>
        <dbReference type="Proteomes" id="UP000003165"/>
    </source>
</evidence>
<organism evidence="3 4">
    <name type="scientific">Pseudogulbenkiania ferrooxidans 2002</name>
    <dbReference type="NCBI Taxonomy" id="279714"/>
    <lineage>
        <taxon>Bacteria</taxon>
        <taxon>Pseudomonadati</taxon>
        <taxon>Pseudomonadota</taxon>
        <taxon>Betaproteobacteria</taxon>
        <taxon>Neisseriales</taxon>
        <taxon>Chromobacteriaceae</taxon>
        <taxon>Pseudogulbenkiania</taxon>
    </lineage>
</organism>
<evidence type="ECO:0000259" key="1">
    <source>
        <dbReference type="Pfam" id="PF10703"/>
    </source>
</evidence>
<dbReference type="EMBL" id="ACIS01000005">
    <property type="protein sequence ID" value="EEG08603.1"/>
    <property type="molecule type" value="Genomic_DNA"/>
</dbReference>
<proteinExistence type="predicted"/>
<comment type="caution">
    <text evidence="3">The sequence shown here is derived from an EMBL/GenBank/DDBJ whole genome shotgun (WGS) entry which is preliminary data.</text>
</comment>
<dbReference type="InterPro" id="IPR024724">
    <property type="entry name" value="MoaF_N"/>
</dbReference>
<accession>B9Z426</accession>
<sequence length="276" mass="30798">MNTQPIFIQVGDLAEGFAPDSHILPAVSDFAGQTLRLHFADGSVIEHVFETASDLNWTVVAGAEAGQSGVDSYRATSVREGIYFIDFIKQSARATTVSLVIDNKRGLFTAVIGTLPSEAETRLDAFSRVEQGLELTAVKAVFAHGTINRPVTLGEELHQPTRELIGLRNLYTYSPTERYEHIYLNENFYAWQCLDGVEKGLADVDRCHYIKIDSNLYLFVWREKIIPTLGVVMIDLDRLKTDGKIFGYQGNNFNELSNFPVGALAEVLNTTRYPQD</sequence>
<dbReference type="RefSeq" id="WP_008954131.1">
    <property type="nucleotide sequence ID" value="NZ_ACIS01000005.1"/>
</dbReference>
<feature type="domain" description="MoaF C-terminal" evidence="2">
    <location>
        <begin position="158"/>
        <end position="271"/>
    </location>
</feature>
<dbReference type="Gene3D" id="2.40.128.20">
    <property type="match status" value="2"/>
</dbReference>